<dbReference type="AlphaFoldDB" id="A0A0A9APZ1"/>
<name>A0A0A9APZ1_ARUDO</name>
<organism evidence="1">
    <name type="scientific">Arundo donax</name>
    <name type="common">Giant reed</name>
    <name type="synonym">Donax arundinaceus</name>
    <dbReference type="NCBI Taxonomy" id="35708"/>
    <lineage>
        <taxon>Eukaryota</taxon>
        <taxon>Viridiplantae</taxon>
        <taxon>Streptophyta</taxon>
        <taxon>Embryophyta</taxon>
        <taxon>Tracheophyta</taxon>
        <taxon>Spermatophyta</taxon>
        <taxon>Magnoliopsida</taxon>
        <taxon>Liliopsida</taxon>
        <taxon>Poales</taxon>
        <taxon>Poaceae</taxon>
        <taxon>PACMAD clade</taxon>
        <taxon>Arundinoideae</taxon>
        <taxon>Arundineae</taxon>
        <taxon>Arundo</taxon>
    </lineage>
</organism>
<dbReference type="EMBL" id="GBRH01246895">
    <property type="protein sequence ID" value="JAD51000.1"/>
    <property type="molecule type" value="Transcribed_RNA"/>
</dbReference>
<reference evidence="1" key="1">
    <citation type="submission" date="2014-09" db="EMBL/GenBank/DDBJ databases">
        <authorList>
            <person name="Magalhaes I.L.F."/>
            <person name="Oliveira U."/>
            <person name="Santos F.R."/>
            <person name="Vidigal T.H.D.A."/>
            <person name="Brescovit A.D."/>
            <person name="Santos A.J."/>
        </authorList>
    </citation>
    <scope>NUCLEOTIDE SEQUENCE</scope>
    <source>
        <tissue evidence="1">Shoot tissue taken approximately 20 cm above the soil surface</tissue>
    </source>
</reference>
<protein>
    <submittedName>
        <fullName evidence="1">Uncharacterized protein</fullName>
    </submittedName>
</protein>
<sequence length="22" mass="2525">MLYTLLGKGLKEKLLVFFQEGP</sequence>
<accession>A0A0A9APZ1</accession>
<proteinExistence type="predicted"/>
<evidence type="ECO:0000313" key="1">
    <source>
        <dbReference type="EMBL" id="JAD51000.1"/>
    </source>
</evidence>
<reference evidence="1" key="2">
    <citation type="journal article" date="2015" name="Data Brief">
        <title>Shoot transcriptome of the giant reed, Arundo donax.</title>
        <authorList>
            <person name="Barrero R.A."/>
            <person name="Guerrero F.D."/>
            <person name="Moolhuijzen P."/>
            <person name="Goolsby J.A."/>
            <person name="Tidwell J."/>
            <person name="Bellgard S.E."/>
            <person name="Bellgard M.I."/>
        </authorList>
    </citation>
    <scope>NUCLEOTIDE SEQUENCE</scope>
    <source>
        <tissue evidence="1">Shoot tissue taken approximately 20 cm above the soil surface</tissue>
    </source>
</reference>